<organism evidence="1 2">
    <name type="scientific">Demequina litorisediminis</name>
    <dbReference type="NCBI Taxonomy" id="1849022"/>
    <lineage>
        <taxon>Bacteria</taxon>
        <taxon>Bacillati</taxon>
        <taxon>Actinomycetota</taxon>
        <taxon>Actinomycetes</taxon>
        <taxon>Micrococcales</taxon>
        <taxon>Demequinaceae</taxon>
        <taxon>Demequina</taxon>
    </lineage>
</organism>
<evidence type="ECO:0000313" key="1">
    <source>
        <dbReference type="EMBL" id="GMA34839.1"/>
    </source>
</evidence>
<evidence type="ECO:0000313" key="2">
    <source>
        <dbReference type="Proteomes" id="UP001157125"/>
    </source>
</evidence>
<accession>A0ABQ6IAJ6</accession>
<dbReference type="EMBL" id="BSUN01000001">
    <property type="protein sequence ID" value="GMA34839.1"/>
    <property type="molecule type" value="Genomic_DNA"/>
</dbReference>
<reference evidence="2" key="1">
    <citation type="journal article" date="2019" name="Int. J. Syst. Evol. Microbiol.">
        <title>The Global Catalogue of Microorganisms (GCM) 10K type strain sequencing project: providing services to taxonomists for standard genome sequencing and annotation.</title>
        <authorList>
            <consortium name="The Broad Institute Genomics Platform"/>
            <consortium name="The Broad Institute Genome Sequencing Center for Infectious Disease"/>
            <person name="Wu L."/>
            <person name="Ma J."/>
        </authorList>
    </citation>
    <scope>NUCLEOTIDE SEQUENCE [LARGE SCALE GENOMIC DNA]</scope>
    <source>
        <strain evidence="2">NBRC 112299</strain>
    </source>
</reference>
<protein>
    <recommendedName>
        <fullName evidence="3">Peptidase C39-like domain-containing protein</fullName>
    </recommendedName>
</protein>
<dbReference type="Proteomes" id="UP001157125">
    <property type="component" value="Unassembled WGS sequence"/>
</dbReference>
<keyword evidence="2" id="KW-1185">Reference proteome</keyword>
<proteinExistence type="predicted"/>
<name>A0ABQ6IAJ6_9MICO</name>
<gene>
    <name evidence="1" type="ORF">GCM10025876_10430</name>
</gene>
<sequence>MQVDQTTCGAAVMAMMLMTGDPFVAAWVATGRSLGDHLPSECAAALELGARTIEERWQSLQRVLHREATSAALGPLPWPRAYGTPPWRVDNATRFAGLRFRGAMVDDTDGERVAAAVAHASAALRDGIPVPMYTGGDSSGGLDHVVPRHVVLLTARTEAGFEVYEPSSGRVLPLAVDRLLGGGPKEPALGHWTRVSWMVLPRPRKR</sequence>
<comment type="caution">
    <text evidence="1">The sequence shown here is derived from an EMBL/GenBank/DDBJ whole genome shotgun (WGS) entry which is preliminary data.</text>
</comment>
<evidence type="ECO:0008006" key="3">
    <source>
        <dbReference type="Google" id="ProtNLM"/>
    </source>
</evidence>